<dbReference type="AlphaFoldDB" id="A0A7W9MGX9"/>
<comment type="subcellular location">
    <subcellularLocation>
        <location evidence="1">Cell membrane</location>
    </subcellularLocation>
</comment>
<evidence type="ECO:0000256" key="4">
    <source>
        <dbReference type="ARBA" id="ARBA00022679"/>
    </source>
</evidence>
<name>A0A7W9MGX9_9ACTN</name>
<keyword evidence="3" id="KW-0328">Glycosyltransferase</keyword>
<feature type="compositionally biased region" description="Basic and acidic residues" evidence="10">
    <location>
        <begin position="19"/>
        <end position="36"/>
    </location>
</feature>
<evidence type="ECO:0000256" key="6">
    <source>
        <dbReference type="ARBA" id="ARBA00037281"/>
    </source>
</evidence>
<dbReference type="Proteomes" id="UP000540685">
    <property type="component" value="Unassembled WGS sequence"/>
</dbReference>
<accession>A0A7W9MGX9</accession>
<dbReference type="Pfam" id="PF00535">
    <property type="entry name" value="Glycos_transf_2"/>
    <property type="match status" value="1"/>
</dbReference>
<dbReference type="RefSeq" id="WP_184537710.1">
    <property type="nucleotide sequence ID" value="NZ_JACHMP010000001.1"/>
</dbReference>
<feature type="domain" description="Glycosyltransferase 2-like" evidence="11">
    <location>
        <begin position="53"/>
        <end position="169"/>
    </location>
</feature>
<comment type="function">
    <text evidence="6">Catalyzes the glycosylation of 4,4'-diaponeurosporenoate, i.e. the esterification of glucose at the C1'' position with the carboxyl group of 4,4'-diaponeurosporenic acid, to form glycosyl-4,4'-diaponeurosporenoate. This is a step in the biosynthesis of staphyloxanthin, an orange pigment present in most staphylococci strains.</text>
</comment>
<protein>
    <recommendedName>
        <fullName evidence="9">4,4'-diaponeurosporenoate glycosyltransferase</fullName>
    </recommendedName>
</protein>
<dbReference type="PANTHER" id="PTHR43646:SF2">
    <property type="entry name" value="GLYCOSYLTRANSFERASE 2-LIKE DOMAIN-CONTAINING PROTEIN"/>
    <property type="match status" value="1"/>
</dbReference>
<reference evidence="12 13" key="1">
    <citation type="submission" date="2020-08" db="EMBL/GenBank/DDBJ databases">
        <title>Sequencing the genomes of 1000 actinobacteria strains.</title>
        <authorList>
            <person name="Klenk H.-P."/>
        </authorList>
    </citation>
    <scope>NUCLEOTIDE SEQUENCE [LARGE SCALE GENOMIC DNA]</scope>
    <source>
        <strain evidence="12 13">DSM 46887</strain>
    </source>
</reference>
<gene>
    <name evidence="12" type="ORF">F4562_002930</name>
</gene>
<keyword evidence="5" id="KW-0472">Membrane</keyword>
<comment type="pathway">
    <text evidence="7">Carotenoid biosynthesis; staphyloxanthin biosynthesis; staphyloxanthin from farnesyl diphosphate: step 4/5.</text>
</comment>
<feature type="region of interest" description="Disordered" evidence="10">
    <location>
        <begin position="1"/>
        <end position="48"/>
    </location>
</feature>
<dbReference type="InterPro" id="IPR001173">
    <property type="entry name" value="Glyco_trans_2-like"/>
</dbReference>
<dbReference type="GO" id="GO:0005886">
    <property type="term" value="C:plasma membrane"/>
    <property type="evidence" value="ECO:0007669"/>
    <property type="project" value="UniProtKB-SubCell"/>
</dbReference>
<evidence type="ECO:0000256" key="1">
    <source>
        <dbReference type="ARBA" id="ARBA00004236"/>
    </source>
</evidence>
<evidence type="ECO:0000256" key="10">
    <source>
        <dbReference type="SAM" id="MobiDB-lite"/>
    </source>
</evidence>
<evidence type="ECO:0000256" key="9">
    <source>
        <dbReference type="ARBA" id="ARBA00040345"/>
    </source>
</evidence>
<dbReference type="EMBL" id="JACHMP010000001">
    <property type="protein sequence ID" value="MBB5819868.1"/>
    <property type="molecule type" value="Genomic_DNA"/>
</dbReference>
<keyword evidence="4" id="KW-0808">Transferase</keyword>
<dbReference type="SUPFAM" id="SSF53448">
    <property type="entry name" value="Nucleotide-diphospho-sugar transferases"/>
    <property type="match status" value="1"/>
</dbReference>
<evidence type="ECO:0000313" key="12">
    <source>
        <dbReference type="EMBL" id="MBB5819868.1"/>
    </source>
</evidence>
<dbReference type="InterPro" id="IPR029044">
    <property type="entry name" value="Nucleotide-diphossugar_trans"/>
</dbReference>
<evidence type="ECO:0000259" key="11">
    <source>
        <dbReference type="Pfam" id="PF00535"/>
    </source>
</evidence>
<sequence>MNDAVGGAPGSAGSPHGAGAERDGEPGGSGMEHRGEPGGPGTGCHGEREPLVSVVVPAHNEEAVVAAGLARLLSGAAPGEFDVVVVANACSDRTAEAARLPGVRVLETPVPGKANALRLGDAACRTFPRVYLDADVGLDAASVRALAAAATRPGVLACAPVPEWDLDGVGRIARRTHAVHDRLVAPLRGLAGAGVYVLSERGHPRVFPLPDVISDDGWAHAGFAPHERAVVPEARSLVRPARTVAAHLNRRVRVRLGNRQLAELGRPAPEGRLRPGALWALVAAREVTPLDTACYLAVLLADRALTRFRSRRGGAVRWGADTGSRSRPGA</sequence>
<dbReference type="GO" id="GO:0016757">
    <property type="term" value="F:glycosyltransferase activity"/>
    <property type="evidence" value="ECO:0007669"/>
    <property type="project" value="UniProtKB-KW"/>
</dbReference>
<comment type="caution">
    <text evidence="12">The sequence shown here is derived from an EMBL/GenBank/DDBJ whole genome shotgun (WGS) entry which is preliminary data.</text>
</comment>
<keyword evidence="2" id="KW-1003">Cell membrane</keyword>
<evidence type="ECO:0000256" key="7">
    <source>
        <dbReference type="ARBA" id="ARBA00037904"/>
    </source>
</evidence>
<evidence type="ECO:0000256" key="3">
    <source>
        <dbReference type="ARBA" id="ARBA00022676"/>
    </source>
</evidence>
<evidence type="ECO:0000256" key="5">
    <source>
        <dbReference type="ARBA" id="ARBA00023136"/>
    </source>
</evidence>
<organism evidence="12 13">
    <name type="scientific">Streptosporangium becharense</name>
    <dbReference type="NCBI Taxonomy" id="1816182"/>
    <lineage>
        <taxon>Bacteria</taxon>
        <taxon>Bacillati</taxon>
        <taxon>Actinomycetota</taxon>
        <taxon>Actinomycetes</taxon>
        <taxon>Streptosporangiales</taxon>
        <taxon>Streptosporangiaceae</taxon>
        <taxon>Streptosporangium</taxon>
    </lineage>
</organism>
<evidence type="ECO:0000256" key="8">
    <source>
        <dbReference type="ARBA" id="ARBA00038120"/>
    </source>
</evidence>
<dbReference type="PANTHER" id="PTHR43646">
    <property type="entry name" value="GLYCOSYLTRANSFERASE"/>
    <property type="match status" value="1"/>
</dbReference>
<comment type="similarity">
    <text evidence="8">Belongs to the glycosyltransferase 2 family. CrtQ subfamily.</text>
</comment>
<evidence type="ECO:0000313" key="13">
    <source>
        <dbReference type="Proteomes" id="UP000540685"/>
    </source>
</evidence>
<evidence type="ECO:0000256" key="2">
    <source>
        <dbReference type="ARBA" id="ARBA00022475"/>
    </source>
</evidence>
<dbReference type="Gene3D" id="3.90.550.10">
    <property type="entry name" value="Spore Coat Polysaccharide Biosynthesis Protein SpsA, Chain A"/>
    <property type="match status" value="1"/>
</dbReference>
<keyword evidence="13" id="KW-1185">Reference proteome</keyword>
<proteinExistence type="inferred from homology"/>